<evidence type="ECO:0000313" key="3">
    <source>
        <dbReference type="Proteomes" id="UP000188268"/>
    </source>
</evidence>
<keyword evidence="3" id="KW-1185">Reference proteome</keyword>
<gene>
    <name evidence="2" type="ORF">CCACVL1_00656</name>
</gene>
<evidence type="ECO:0000313" key="2">
    <source>
        <dbReference type="EMBL" id="OMP11153.1"/>
    </source>
</evidence>
<feature type="region of interest" description="Disordered" evidence="1">
    <location>
        <begin position="1"/>
        <end position="20"/>
    </location>
</feature>
<feature type="compositionally biased region" description="Polar residues" evidence="1">
    <location>
        <begin position="7"/>
        <end position="20"/>
    </location>
</feature>
<evidence type="ECO:0000256" key="1">
    <source>
        <dbReference type="SAM" id="MobiDB-lite"/>
    </source>
</evidence>
<name>A0A1R3KVM8_COCAP</name>
<protein>
    <submittedName>
        <fullName evidence="2">Uncharacterized protein</fullName>
    </submittedName>
</protein>
<accession>A0A1R3KVM8</accession>
<reference evidence="2 3" key="1">
    <citation type="submission" date="2013-09" db="EMBL/GenBank/DDBJ databases">
        <title>Corchorus capsularis genome sequencing.</title>
        <authorList>
            <person name="Alam M."/>
            <person name="Haque M.S."/>
            <person name="Islam M.S."/>
            <person name="Emdad E.M."/>
            <person name="Islam M.M."/>
            <person name="Ahmed B."/>
            <person name="Halim A."/>
            <person name="Hossen Q.M.M."/>
            <person name="Hossain M.Z."/>
            <person name="Ahmed R."/>
            <person name="Khan M.M."/>
            <person name="Islam R."/>
            <person name="Rashid M.M."/>
            <person name="Khan S.A."/>
            <person name="Rahman M.S."/>
            <person name="Alam M."/>
        </authorList>
    </citation>
    <scope>NUCLEOTIDE SEQUENCE [LARGE SCALE GENOMIC DNA]</scope>
    <source>
        <strain evidence="3">cv. CVL-1</strain>
        <tissue evidence="2">Whole seedling</tissue>
    </source>
</reference>
<dbReference type="EMBL" id="AWWV01001525">
    <property type="protein sequence ID" value="OMP11153.1"/>
    <property type="molecule type" value="Genomic_DNA"/>
</dbReference>
<comment type="caution">
    <text evidence="2">The sequence shown here is derived from an EMBL/GenBank/DDBJ whole genome shotgun (WGS) entry which is preliminary data.</text>
</comment>
<sequence length="20" mass="2086">AFLAIAKSSSLSSGNRCFAR</sequence>
<dbReference type="AlphaFoldDB" id="A0A1R3KVM8"/>
<dbReference type="Proteomes" id="UP000188268">
    <property type="component" value="Unassembled WGS sequence"/>
</dbReference>
<organism evidence="2 3">
    <name type="scientific">Corchorus capsularis</name>
    <name type="common">Jute</name>
    <dbReference type="NCBI Taxonomy" id="210143"/>
    <lineage>
        <taxon>Eukaryota</taxon>
        <taxon>Viridiplantae</taxon>
        <taxon>Streptophyta</taxon>
        <taxon>Embryophyta</taxon>
        <taxon>Tracheophyta</taxon>
        <taxon>Spermatophyta</taxon>
        <taxon>Magnoliopsida</taxon>
        <taxon>eudicotyledons</taxon>
        <taxon>Gunneridae</taxon>
        <taxon>Pentapetalae</taxon>
        <taxon>rosids</taxon>
        <taxon>malvids</taxon>
        <taxon>Malvales</taxon>
        <taxon>Malvaceae</taxon>
        <taxon>Grewioideae</taxon>
        <taxon>Apeibeae</taxon>
        <taxon>Corchorus</taxon>
    </lineage>
</organism>
<feature type="non-terminal residue" evidence="2">
    <location>
        <position position="1"/>
    </location>
</feature>
<proteinExistence type="predicted"/>